<evidence type="ECO:0000313" key="9">
    <source>
        <dbReference type="Proteomes" id="UP000886723"/>
    </source>
</evidence>
<feature type="transmembrane region" description="Helical" evidence="6">
    <location>
        <begin position="61"/>
        <end position="87"/>
    </location>
</feature>
<dbReference type="GO" id="GO:0017004">
    <property type="term" value="P:cytochrome complex assembly"/>
    <property type="evidence" value="ECO:0007669"/>
    <property type="project" value="InterPro"/>
</dbReference>
<evidence type="ECO:0000256" key="1">
    <source>
        <dbReference type="ARBA" id="ARBA00004141"/>
    </source>
</evidence>
<keyword evidence="5 6" id="KW-0472">Membrane</keyword>
<evidence type="ECO:0000256" key="5">
    <source>
        <dbReference type="ARBA" id="ARBA00023136"/>
    </source>
</evidence>
<feature type="transmembrane region" description="Helical" evidence="6">
    <location>
        <begin position="251"/>
        <end position="270"/>
    </location>
</feature>
<comment type="similarity">
    <text evidence="2">Belongs to the DsbD family.</text>
</comment>
<reference evidence="8" key="2">
    <citation type="journal article" date="2021" name="PeerJ">
        <title>Extensive microbial diversity within the chicken gut microbiome revealed by metagenomics and culture.</title>
        <authorList>
            <person name="Gilroy R."/>
            <person name="Ravi A."/>
            <person name="Getino M."/>
            <person name="Pursley I."/>
            <person name="Horton D.L."/>
            <person name="Alikhan N.F."/>
            <person name="Baker D."/>
            <person name="Gharbi K."/>
            <person name="Hall N."/>
            <person name="Watson M."/>
            <person name="Adriaenssens E.M."/>
            <person name="Foster-Nyarko E."/>
            <person name="Jarju S."/>
            <person name="Secka A."/>
            <person name="Antonio M."/>
            <person name="Oren A."/>
            <person name="Chaudhuri R.R."/>
            <person name="La Ragione R."/>
            <person name="Hildebrand F."/>
            <person name="Pallen M.J."/>
        </authorList>
    </citation>
    <scope>NUCLEOTIDE SEQUENCE</scope>
    <source>
        <strain evidence="8">ChiBcec2-4451</strain>
    </source>
</reference>
<comment type="caution">
    <text evidence="8">The sequence shown here is derived from an EMBL/GenBank/DDBJ whole genome shotgun (WGS) entry which is preliminary data.</text>
</comment>
<evidence type="ECO:0000256" key="3">
    <source>
        <dbReference type="ARBA" id="ARBA00022692"/>
    </source>
</evidence>
<feature type="domain" description="Cytochrome C biogenesis protein transmembrane" evidence="7">
    <location>
        <begin position="168"/>
        <end position="264"/>
    </location>
</feature>
<dbReference type="InterPro" id="IPR051790">
    <property type="entry name" value="Cytochrome_c-biogenesis_DsbD"/>
</dbReference>
<feature type="transmembrane region" description="Helical" evidence="6">
    <location>
        <begin position="169"/>
        <end position="199"/>
    </location>
</feature>
<keyword evidence="4 6" id="KW-1133">Transmembrane helix</keyword>
<dbReference type="Proteomes" id="UP000886723">
    <property type="component" value="Unassembled WGS sequence"/>
</dbReference>
<dbReference type="GO" id="GO:0016020">
    <property type="term" value="C:membrane"/>
    <property type="evidence" value="ECO:0007669"/>
    <property type="project" value="UniProtKB-SubCell"/>
</dbReference>
<dbReference type="InterPro" id="IPR003834">
    <property type="entry name" value="Cyt_c_assmbl_TM_dom"/>
</dbReference>
<dbReference type="PANTHER" id="PTHR31272:SF6">
    <property type="entry name" value="CYTOCHROME C-TYPE BIOGENESIS CCDA-LIKE CHLOROPLASTIC PROTEIN"/>
    <property type="match status" value="1"/>
</dbReference>
<feature type="transmembrane region" description="Helical" evidence="6">
    <location>
        <begin position="16"/>
        <end position="49"/>
    </location>
</feature>
<keyword evidence="3 6" id="KW-0812">Transmembrane</keyword>
<dbReference type="AlphaFoldDB" id="A0A9D1NTK4"/>
<name>A0A9D1NTK4_9FIRM</name>
<gene>
    <name evidence="8" type="ORF">IAA63_05525</name>
</gene>
<evidence type="ECO:0000313" key="8">
    <source>
        <dbReference type="EMBL" id="HIV12586.1"/>
    </source>
</evidence>
<organism evidence="8 9">
    <name type="scientific">Candidatus Pullilachnospira stercoravium</name>
    <dbReference type="NCBI Taxonomy" id="2840913"/>
    <lineage>
        <taxon>Bacteria</taxon>
        <taxon>Bacillati</taxon>
        <taxon>Bacillota</taxon>
        <taxon>Clostridia</taxon>
        <taxon>Lachnospirales</taxon>
        <taxon>Lachnospiraceae</taxon>
        <taxon>Lachnospiraceae incertae sedis</taxon>
        <taxon>Candidatus Pullilachnospira</taxon>
    </lineage>
</organism>
<comment type="subcellular location">
    <subcellularLocation>
        <location evidence="1">Membrane</location>
        <topology evidence="1">Multi-pass membrane protein</topology>
    </subcellularLocation>
</comment>
<feature type="domain" description="Cytochrome C biogenesis protein transmembrane" evidence="7">
    <location>
        <begin position="17"/>
        <end position="118"/>
    </location>
</feature>
<dbReference type="Pfam" id="PF02683">
    <property type="entry name" value="DsbD_TM"/>
    <property type="match status" value="2"/>
</dbReference>
<proteinExistence type="inferred from homology"/>
<feature type="transmembrane region" description="Helical" evidence="6">
    <location>
        <begin position="93"/>
        <end position="116"/>
    </location>
</feature>
<evidence type="ECO:0000256" key="4">
    <source>
        <dbReference type="ARBA" id="ARBA00022989"/>
    </source>
</evidence>
<reference evidence="8" key="1">
    <citation type="submission" date="2020-10" db="EMBL/GenBank/DDBJ databases">
        <authorList>
            <person name="Gilroy R."/>
        </authorList>
    </citation>
    <scope>NUCLEOTIDE SEQUENCE</scope>
    <source>
        <strain evidence="8">ChiBcec2-4451</strain>
    </source>
</reference>
<feature type="transmembrane region" description="Helical" evidence="6">
    <location>
        <begin position="205"/>
        <end position="231"/>
    </location>
</feature>
<dbReference type="PANTHER" id="PTHR31272">
    <property type="entry name" value="CYTOCHROME C-TYPE BIOGENESIS PROTEIN HI_1454-RELATED"/>
    <property type="match status" value="1"/>
</dbReference>
<evidence type="ECO:0000256" key="6">
    <source>
        <dbReference type="SAM" id="Phobius"/>
    </source>
</evidence>
<sequence length="272" mass="29460">MTQWLNLLAEMIRHNLWIAPVLCVAAGVITSFTPCSLSSIPMIIAYIGGSAKQDTKKAFRLSLTMAAGLSVTFIVFGSLASVIGHFMHEIGKWWYVFLGVVMVLMALQIWGVIHLIPEHFHFGKKHGKEHEKEHTGHHHEAGCDCGHDHGSDCGCGGEVQIAGTGKRGYVGAFTAGILSGAFASHCATPVMIALLAIAAQSGSTLWGMFLLALYAVGHSFLLIAAGTSYSLVEKWMYDPRYAKISAALRRVMGAVILCIGFAMMYMAFFYEA</sequence>
<protein>
    <submittedName>
        <fullName evidence="8">Cytochrome c biogenesis protein CcdA</fullName>
    </submittedName>
</protein>
<evidence type="ECO:0000259" key="7">
    <source>
        <dbReference type="Pfam" id="PF02683"/>
    </source>
</evidence>
<accession>A0A9D1NTK4</accession>
<dbReference type="EMBL" id="DVON01000118">
    <property type="protein sequence ID" value="HIV12586.1"/>
    <property type="molecule type" value="Genomic_DNA"/>
</dbReference>
<evidence type="ECO:0000256" key="2">
    <source>
        <dbReference type="ARBA" id="ARBA00006143"/>
    </source>
</evidence>